<evidence type="ECO:0000256" key="2">
    <source>
        <dbReference type="ARBA" id="ARBA00022737"/>
    </source>
</evidence>
<organism evidence="5 6">
    <name type="scientific">Scleropages formosus</name>
    <name type="common">Asian bonytongue</name>
    <name type="synonym">Osteoglossum formosum</name>
    <dbReference type="NCBI Taxonomy" id="113540"/>
    <lineage>
        <taxon>Eukaryota</taxon>
        <taxon>Metazoa</taxon>
        <taxon>Chordata</taxon>
        <taxon>Craniata</taxon>
        <taxon>Vertebrata</taxon>
        <taxon>Euteleostomi</taxon>
        <taxon>Actinopterygii</taxon>
        <taxon>Neopterygii</taxon>
        <taxon>Teleostei</taxon>
        <taxon>Osteoglossocephala</taxon>
        <taxon>Osteoglossomorpha</taxon>
        <taxon>Osteoglossiformes</taxon>
        <taxon>Osteoglossidae</taxon>
        <taxon>Scleropages</taxon>
    </lineage>
</organism>
<evidence type="ECO:0000259" key="4">
    <source>
        <dbReference type="PROSITE" id="PS50853"/>
    </source>
</evidence>
<proteinExistence type="predicted"/>
<reference evidence="5" key="3">
    <citation type="submission" date="2025-09" db="UniProtKB">
        <authorList>
            <consortium name="Ensembl"/>
        </authorList>
    </citation>
    <scope>IDENTIFICATION</scope>
</reference>
<evidence type="ECO:0000313" key="6">
    <source>
        <dbReference type="Proteomes" id="UP000694397"/>
    </source>
</evidence>
<protein>
    <submittedName>
        <fullName evidence="5">Integrin, beta 4</fullName>
    </submittedName>
</protein>
<keyword evidence="2" id="KW-0677">Repeat</keyword>
<evidence type="ECO:0000256" key="3">
    <source>
        <dbReference type="ARBA" id="ARBA00022837"/>
    </source>
</evidence>
<dbReference type="Proteomes" id="UP000694397">
    <property type="component" value="Chromosome 20"/>
</dbReference>
<dbReference type="SUPFAM" id="SSF49265">
    <property type="entry name" value="Fibronectin type III"/>
    <property type="match status" value="2"/>
</dbReference>
<reference evidence="5 6" key="1">
    <citation type="submission" date="2019-04" db="EMBL/GenBank/DDBJ databases">
        <authorList>
            <consortium name="Wellcome Sanger Institute Data Sharing"/>
        </authorList>
    </citation>
    <scope>NUCLEOTIDE SEQUENCE [LARGE SCALE GENOMIC DNA]</scope>
</reference>
<dbReference type="PANTHER" id="PTHR46708">
    <property type="entry name" value="TENASCIN"/>
    <property type="match status" value="1"/>
</dbReference>
<dbReference type="Gene3D" id="2.60.40.10">
    <property type="entry name" value="Immunoglobulins"/>
    <property type="match status" value="4"/>
</dbReference>
<dbReference type="Pfam" id="PF03160">
    <property type="entry name" value="Calx-beta"/>
    <property type="match status" value="1"/>
</dbReference>
<dbReference type="InterPro" id="IPR038081">
    <property type="entry name" value="CalX-like_sf"/>
</dbReference>
<dbReference type="InterPro" id="IPR036116">
    <property type="entry name" value="FN3_sf"/>
</dbReference>
<dbReference type="InterPro" id="IPR003961">
    <property type="entry name" value="FN3_dom"/>
</dbReference>
<dbReference type="Gene3D" id="2.60.40.2030">
    <property type="match status" value="1"/>
</dbReference>
<dbReference type="SMART" id="SM00237">
    <property type="entry name" value="Calx_beta"/>
    <property type="match status" value="1"/>
</dbReference>
<reference evidence="5" key="2">
    <citation type="submission" date="2025-08" db="UniProtKB">
        <authorList>
            <consortium name="Ensembl"/>
        </authorList>
    </citation>
    <scope>IDENTIFICATION</scope>
</reference>
<dbReference type="SMART" id="SM00060">
    <property type="entry name" value="FN3"/>
    <property type="match status" value="4"/>
</dbReference>
<dbReference type="PANTHER" id="PTHR46708:SF10">
    <property type="entry name" value="RECEPTOR-TYPE TYROSINE-PROTEIN PHOSPHATASE ETA-LIKE"/>
    <property type="match status" value="1"/>
</dbReference>
<dbReference type="InterPro" id="IPR050991">
    <property type="entry name" value="ECM_Regulatory_Proteins"/>
</dbReference>
<name>A0A8C9TGV3_SCLFO</name>
<dbReference type="AlphaFoldDB" id="A0A8C9TGV3"/>
<dbReference type="GO" id="GO:0007154">
    <property type="term" value="P:cell communication"/>
    <property type="evidence" value="ECO:0007669"/>
    <property type="project" value="InterPro"/>
</dbReference>
<feature type="domain" description="Fibronectin type-III" evidence="4">
    <location>
        <begin position="258"/>
        <end position="347"/>
    </location>
</feature>
<dbReference type="PROSITE" id="PS50853">
    <property type="entry name" value="FN3"/>
    <property type="match status" value="4"/>
</dbReference>
<feature type="domain" description="Fibronectin type-III" evidence="4">
    <location>
        <begin position="683"/>
        <end position="779"/>
    </location>
</feature>
<dbReference type="GeneTree" id="ENSGT01150000286919"/>
<dbReference type="InterPro" id="IPR013783">
    <property type="entry name" value="Ig-like_fold"/>
</dbReference>
<dbReference type="GO" id="GO:0016020">
    <property type="term" value="C:membrane"/>
    <property type="evidence" value="ECO:0007669"/>
    <property type="project" value="InterPro"/>
</dbReference>
<gene>
    <name evidence="5" type="primary">ITGB4</name>
    <name evidence="5" type="synonym">itgb4</name>
</gene>
<keyword evidence="3" id="KW-0106">Calcium</keyword>
<feature type="domain" description="Fibronectin type-III" evidence="4">
    <location>
        <begin position="570"/>
        <end position="663"/>
    </location>
</feature>
<accession>A0A8C9TGV3</accession>
<evidence type="ECO:0000256" key="1">
    <source>
        <dbReference type="ARBA" id="ARBA00022729"/>
    </source>
</evidence>
<dbReference type="InterPro" id="IPR003644">
    <property type="entry name" value="Calx_beta"/>
</dbReference>
<keyword evidence="1" id="KW-0732">Signal</keyword>
<sequence>MLLQLYPFHPTIILDFWSLLQQNHTVVDTVLSAPRAAYPDIVNLTEKSVQSGNFGNLKVVPGYYTVATDRGAVEMQEGVESVDVRVPLFVKDEDDDKKQLRVEATDVPLGIAEIGRRFVNITIIKDHAKSVLTFLQPSYVYSRQDKVAKIPVSREIIEDGHTQVSYRTRDLTAKDQKDYISVDGDLSYQPGETQKVVPVKLLELGEADSLLSDKQVKQFVMDLSNPRQGAKLGRYPRTTVTIMEFTQSSQSPGGRLFSPSNIKPTATGPKSIHLNWDAPHGNPQGYKVKYWIQGDPETDAQVVDCKTTHTELTNLYPYCDYEMRVCGYNTLGDGVSSDVVHCQTLEDVPSEPGRLAFNVISPTVTQLSWAEPAETNGIITAYEVIYTPIDEDNQPTGPSKKVKIDNPKKRMLLIENLQPSQTYRYNVRACNSVGWGPYRDATINLASQPSRPMSIPIIPDIPIVDAEAGEGYDSFLMYSSDVLRSPGGRPSVSDEDQVMNGKWEQNLLHPGASGSLMRNLSTSSSSYTQLSPHSQHSSNILDTQITTAMILTLPVLWYLDPRFTPGVPDTPSRLVFSALGPTALKVSWQEPHCEREVLGYCVLYQLLNGGEMKRIDVPGNAENSVVVQDLLPNHSYIFKVKAQSQEGWGPEREGVITIESAVDPRSPLSPMPGSPFTLSTPSAPGPLVFTALSPDALQLSWDKPRKPNGDIVGYMVTCEQLHGGGDVRSFQVSGDGAETSLTVSDLAENVPYKFKVQARTTQGFGPEREGIITIESQDGGTSTQSMTRRDVFHLPGEMSTRTNVTHTTFNDPYFKDGMMVTTQHMETGGSITRHVTKEVVTRSVMSGTSGVTKKVEKFFEA</sequence>
<feature type="domain" description="Fibronectin type-III" evidence="4">
    <location>
        <begin position="351"/>
        <end position="450"/>
    </location>
</feature>
<dbReference type="Ensembl" id="ENSSFOT00015076230.1">
    <property type="protein sequence ID" value="ENSSFOP00015047986.1"/>
    <property type="gene ID" value="ENSSFOG00015003244.2"/>
</dbReference>
<dbReference type="PRINTS" id="PR00014">
    <property type="entry name" value="FNTYPEIII"/>
</dbReference>
<dbReference type="FunFam" id="2.60.40.2030:FF:000004">
    <property type="entry name" value="Integrin beta"/>
    <property type="match status" value="1"/>
</dbReference>
<dbReference type="SUPFAM" id="SSF141072">
    <property type="entry name" value="CalX-like"/>
    <property type="match status" value="1"/>
</dbReference>
<dbReference type="CDD" id="cd00063">
    <property type="entry name" value="FN3"/>
    <property type="match status" value="4"/>
</dbReference>
<evidence type="ECO:0000313" key="5">
    <source>
        <dbReference type="Ensembl" id="ENSSFOP00015047986.1"/>
    </source>
</evidence>
<dbReference type="FunFam" id="2.60.40.10:FF:000146">
    <property type="entry name" value="Integrin beta"/>
    <property type="match status" value="2"/>
</dbReference>
<dbReference type="Pfam" id="PF00041">
    <property type="entry name" value="fn3"/>
    <property type="match status" value="4"/>
</dbReference>
<keyword evidence="6" id="KW-1185">Reference proteome</keyword>